<dbReference type="InterPro" id="IPR052440">
    <property type="entry name" value="Trans_Reg/Chrom_Remod"/>
</dbReference>
<proteinExistence type="predicted"/>
<keyword evidence="2" id="KW-0479">Metal-binding</keyword>
<dbReference type="Proteomes" id="UP001346869">
    <property type="component" value="Unassembled WGS sequence"/>
</dbReference>
<evidence type="ECO:0000313" key="7">
    <source>
        <dbReference type="EMBL" id="KAK5856366.1"/>
    </source>
</evidence>
<evidence type="ECO:0000313" key="8">
    <source>
        <dbReference type="Proteomes" id="UP001346869"/>
    </source>
</evidence>
<feature type="compositionally biased region" description="Basic and acidic residues" evidence="5">
    <location>
        <begin position="548"/>
        <end position="557"/>
    </location>
</feature>
<feature type="compositionally biased region" description="Basic and acidic residues" evidence="5">
    <location>
        <begin position="491"/>
        <end position="505"/>
    </location>
</feature>
<feature type="compositionally biased region" description="Basic and acidic residues" evidence="5">
    <location>
        <begin position="514"/>
        <end position="529"/>
    </location>
</feature>
<reference evidence="7 8" key="1">
    <citation type="journal article" date="2023" name="Genes (Basel)">
        <title>Chromosome-Level Genome Assembly and Circadian Gene Repertoire of the Patagonia Blennie Eleginops maclovinus-The Closest Ancestral Proxy of Antarctic Cryonotothenioids.</title>
        <authorList>
            <person name="Cheng C.C."/>
            <person name="Rivera-Colon A.G."/>
            <person name="Minhas B.F."/>
            <person name="Wilson L."/>
            <person name="Rayamajhi N."/>
            <person name="Vargas-Chacoff L."/>
            <person name="Catchen J.M."/>
        </authorList>
    </citation>
    <scope>NUCLEOTIDE SEQUENCE [LARGE SCALE GENOMIC DNA]</scope>
    <source>
        <strain evidence="7">JMC-PN-2008</strain>
    </source>
</reference>
<feature type="compositionally biased region" description="Basic and acidic residues" evidence="5">
    <location>
        <begin position="15"/>
        <end position="25"/>
    </location>
</feature>
<feature type="compositionally biased region" description="Basic and acidic residues" evidence="5">
    <location>
        <begin position="410"/>
        <end position="422"/>
    </location>
</feature>
<dbReference type="GO" id="GO:0008270">
    <property type="term" value="F:zinc ion binding"/>
    <property type="evidence" value="ECO:0007669"/>
    <property type="project" value="UniProtKB-KW"/>
</dbReference>
<dbReference type="PANTHER" id="PTHR14955">
    <property type="entry name" value="RETINOIC ACID INDUCED 1/TRANSCRIPTION FACTOR 20"/>
    <property type="match status" value="1"/>
</dbReference>
<feature type="region of interest" description="Disordered" evidence="5">
    <location>
        <begin position="284"/>
        <end position="304"/>
    </location>
</feature>
<feature type="compositionally biased region" description="Acidic residues" evidence="5">
    <location>
        <begin position="396"/>
        <end position="405"/>
    </location>
</feature>
<gene>
    <name evidence="7" type="ORF">PBY51_007969</name>
</gene>
<dbReference type="GO" id="GO:0032922">
    <property type="term" value="P:circadian regulation of gene expression"/>
    <property type="evidence" value="ECO:0007669"/>
    <property type="project" value="TreeGrafter"/>
</dbReference>
<feature type="domain" description="PHD-type" evidence="6">
    <location>
        <begin position="581"/>
        <end position="688"/>
    </location>
</feature>
<evidence type="ECO:0000256" key="4">
    <source>
        <dbReference type="ARBA" id="ARBA00022833"/>
    </source>
</evidence>
<keyword evidence="1" id="KW-0597">Phosphoprotein</keyword>
<dbReference type="AlphaFoldDB" id="A0AAN7X2G4"/>
<comment type="caution">
    <text evidence="7">The sequence shown here is derived from an EMBL/GenBank/DDBJ whole genome shotgun (WGS) entry which is preliminary data.</text>
</comment>
<feature type="region of interest" description="Disordered" evidence="5">
    <location>
        <begin position="376"/>
        <end position="471"/>
    </location>
</feature>
<feature type="region of interest" description="Disordered" evidence="5">
    <location>
        <begin position="491"/>
        <end position="568"/>
    </location>
</feature>
<dbReference type="GO" id="GO:0006357">
    <property type="term" value="P:regulation of transcription by RNA polymerase II"/>
    <property type="evidence" value="ECO:0007669"/>
    <property type="project" value="TreeGrafter"/>
</dbReference>
<dbReference type="EMBL" id="JAUZQC010000017">
    <property type="protein sequence ID" value="KAK5856366.1"/>
    <property type="molecule type" value="Genomic_DNA"/>
</dbReference>
<feature type="region of interest" description="Disordered" evidence="5">
    <location>
        <begin position="1"/>
        <end position="175"/>
    </location>
</feature>
<dbReference type="Gene3D" id="3.30.40.10">
    <property type="entry name" value="Zinc/RING finger domain, C3HC4 (zinc finger)"/>
    <property type="match status" value="1"/>
</dbReference>
<keyword evidence="4" id="KW-0862">Zinc</keyword>
<keyword evidence="3" id="KW-0863">Zinc-finger</keyword>
<dbReference type="GO" id="GO:0005634">
    <property type="term" value="C:nucleus"/>
    <property type="evidence" value="ECO:0007669"/>
    <property type="project" value="TreeGrafter"/>
</dbReference>
<evidence type="ECO:0000256" key="5">
    <source>
        <dbReference type="SAM" id="MobiDB-lite"/>
    </source>
</evidence>
<name>A0AAN7X2G4_ELEMC</name>
<evidence type="ECO:0000259" key="6">
    <source>
        <dbReference type="PROSITE" id="PS51805"/>
    </source>
</evidence>
<evidence type="ECO:0000256" key="3">
    <source>
        <dbReference type="ARBA" id="ARBA00022771"/>
    </source>
</evidence>
<reference evidence="7 8" key="2">
    <citation type="journal article" date="2023" name="Mol. Biol. Evol.">
        <title>Genomics of Secondarily Temperate Adaptation in the Only Non-Antarctic Icefish.</title>
        <authorList>
            <person name="Rivera-Colon A.G."/>
            <person name="Rayamajhi N."/>
            <person name="Minhas B.F."/>
            <person name="Madrigal G."/>
            <person name="Bilyk K.T."/>
            <person name="Yoon V."/>
            <person name="Hune M."/>
            <person name="Gregory S."/>
            <person name="Cheng C.H.C."/>
            <person name="Catchen J.M."/>
        </authorList>
    </citation>
    <scope>NUCLEOTIDE SEQUENCE [LARGE SCALE GENOMIC DNA]</scope>
    <source>
        <strain evidence="7">JMC-PN-2008</strain>
    </source>
</reference>
<dbReference type="PANTHER" id="PTHR14955:SF6">
    <property type="entry name" value="RETINOIC ACID-INDUCED PROTEIN 1"/>
    <property type="match status" value="1"/>
</dbReference>
<dbReference type="PROSITE" id="PS51805">
    <property type="entry name" value="EPHD"/>
    <property type="match status" value="1"/>
</dbReference>
<feature type="region of interest" description="Disordered" evidence="5">
    <location>
        <begin position="234"/>
        <end position="263"/>
    </location>
</feature>
<sequence length="690" mass="76965">MIAEDILPQTLTEIKASDESPKVEEPAILEQPPTHIHDADKNTDVLADPPTPLAQTVPTEPSEEKTSLSLKRKPSPELSTTPVKKKRGPKPKPKTLPPQPPLLEQVVSTPKEKGVRGPKRKRGPPKKASSVTPPPKDTPVTINETDIASDVPVVPPQCPTRTKVLPPRKGRGQKYEAMVQKITSPSSKKHLPIPQIDSNFTDDVTAKGLSQHVLKEGEATIINSTEMIEGEVKSIESRQEGVKQSEGVDRKKEITQEEEKHDVIQEAITPDEVRQQETEELLTKAETRQPNVETETKQDVGADKVWSSIDPQEEVRALGESALQASASLSSASKSSRTKRKRWAMVESTDATVVALEAGSLIVTTPRLAKQRAIKNNHEMHLKQRRKKRKGQASLEETETVEETNIETAEQQHHEKEEEKVTPTEATIPLPISTDEITEAPQVTSTELIKKPRRGRKPSTNPTNYRDLGDLCGPYYTEDCVPRKILTIEHTESLREESQKTDDKNSSSSDEPSESLKNEGEGSTEKEGSTEASTQEGSSSRHHHWRYRRAERTERTGQEGGPRRLTLRERFRRMQQLQAVSTGASNDQERGDSVFQRLQAEAESKEHWAHENCTIWTKGVIMVAGRLYGLREAAGNSAQMSCFKCQIVGASLSCCWRGCSHKYHYVCAKEIGCTFHEDDFSIKCPKHEDL</sequence>
<feature type="region of interest" description="Disordered" evidence="5">
    <location>
        <begin position="318"/>
        <end position="341"/>
    </location>
</feature>
<organism evidence="7 8">
    <name type="scientific">Eleginops maclovinus</name>
    <name type="common">Patagonian blennie</name>
    <name type="synonym">Eleginus maclovinus</name>
    <dbReference type="NCBI Taxonomy" id="56733"/>
    <lineage>
        <taxon>Eukaryota</taxon>
        <taxon>Metazoa</taxon>
        <taxon>Chordata</taxon>
        <taxon>Craniata</taxon>
        <taxon>Vertebrata</taxon>
        <taxon>Euteleostomi</taxon>
        <taxon>Actinopterygii</taxon>
        <taxon>Neopterygii</taxon>
        <taxon>Teleostei</taxon>
        <taxon>Neoteleostei</taxon>
        <taxon>Acanthomorphata</taxon>
        <taxon>Eupercaria</taxon>
        <taxon>Perciformes</taxon>
        <taxon>Notothenioidei</taxon>
        <taxon>Eleginopidae</taxon>
        <taxon>Eleginops</taxon>
    </lineage>
</organism>
<feature type="compositionally biased region" description="Basic residues" evidence="5">
    <location>
        <begin position="83"/>
        <end position="93"/>
    </location>
</feature>
<keyword evidence="8" id="KW-1185">Reference proteome</keyword>
<dbReference type="InterPro" id="IPR013083">
    <property type="entry name" value="Znf_RING/FYVE/PHD"/>
</dbReference>
<dbReference type="Pfam" id="PF13771">
    <property type="entry name" value="zf-HC5HC2H"/>
    <property type="match status" value="1"/>
</dbReference>
<feature type="compositionally biased region" description="Basic residues" evidence="5">
    <location>
        <begin position="116"/>
        <end position="125"/>
    </location>
</feature>
<protein>
    <recommendedName>
        <fullName evidence="6">PHD-type domain-containing protein</fullName>
    </recommendedName>
</protein>
<evidence type="ECO:0000256" key="2">
    <source>
        <dbReference type="ARBA" id="ARBA00022723"/>
    </source>
</evidence>
<evidence type="ECO:0000256" key="1">
    <source>
        <dbReference type="ARBA" id="ARBA00022553"/>
    </source>
</evidence>
<feature type="compositionally biased region" description="Low complexity" evidence="5">
    <location>
        <begin position="318"/>
        <end position="335"/>
    </location>
</feature>
<dbReference type="InterPro" id="IPR034732">
    <property type="entry name" value="EPHD"/>
</dbReference>
<accession>A0AAN7X2G4</accession>